<evidence type="ECO:0000259" key="8">
    <source>
        <dbReference type="PROSITE" id="PS00623"/>
    </source>
</evidence>
<evidence type="ECO:0000256" key="7">
    <source>
        <dbReference type="SAM" id="SignalP"/>
    </source>
</evidence>
<name>A0AAD9MTR7_9ANNE</name>
<dbReference type="AlphaFoldDB" id="A0AAD9MTR7"/>
<gene>
    <name evidence="9" type="ORF">LSH36_811g01025</name>
</gene>
<dbReference type="GO" id="GO:0050660">
    <property type="term" value="F:flavin adenine dinucleotide binding"/>
    <property type="evidence" value="ECO:0007669"/>
    <property type="project" value="InterPro"/>
</dbReference>
<dbReference type="Pfam" id="PF05199">
    <property type="entry name" value="GMC_oxred_C"/>
    <property type="match status" value="1"/>
</dbReference>
<proteinExistence type="inferred from homology"/>
<dbReference type="InterPro" id="IPR036188">
    <property type="entry name" value="FAD/NAD-bd_sf"/>
</dbReference>
<keyword evidence="7" id="KW-0732">Signal</keyword>
<keyword evidence="10" id="KW-1185">Reference proteome</keyword>
<dbReference type="InterPro" id="IPR012132">
    <property type="entry name" value="GMC_OxRdtase"/>
</dbReference>
<dbReference type="InterPro" id="IPR007867">
    <property type="entry name" value="GMC_OxRtase_C"/>
</dbReference>
<protein>
    <recommendedName>
        <fullName evidence="8">Glucose-methanol-choline oxidoreductase N-terminal domain-containing protein</fullName>
    </recommendedName>
</protein>
<keyword evidence="3 6" id="KW-0285">Flavoprotein</keyword>
<reference evidence="9" key="1">
    <citation type="journal article" date="2023" name="Mol. Biol. Evol.">
        <title>Third-Generation Sequencing Reveals the Adaptive Role of the Epigenome in Three Deep-Sea Polychaetes.</title>
        <authorList>
            <person name="Perez M."/>
            <person name="Aroh O."/>
            <person name="Sun Y."/>
            <person name="Lan Y."/>
            <person name="Juniper S.K."/>
            <person name="Young C.R."/>
            <person name="Angers B."/>
            <person name="Qian P.Y."/>
        </authorList>
    </citation>
    <scope>NUCLEOTIDE SEQUENCE</scope>
    <source>
        <strain evidence="9">P08H-3</strain>
    </source>
</reference>
<evidence type="ECO:0000256" key="1">
    <source>
        <dbReference type="ARBA" id="ARBA00001974"/>
    </source>
</evidence>
<evidence type="ECO:0000256" key="4">
    <source>
        <dbReference type="ARBA" id="ARBA00022827"/>
    </source>
</evidence>
<feature type="signal peptide" evidence="7">
    <location>
        <begin position="1"/>
        <end position="23"/>
    </location>
</feature>
<keyword evidence="4 5" id="KW-0274">FAD</keyword>
<dbReference type="PIRSF" id="PIRSF000137">
    <property type="entry name" value="Alcohol_oxidase"/>
    <property type="match status" value="1"/>
</dbReference>
<dbReference type="GO" id="GO:0016614">
    <property type="term" value="F:oxidoreductase activity, acting on CH-OH group of donors"/>
    <property type="evidence" value="ECO:0007669"/>
    <property type="project" value="InterPro"/>
</dbReference>
<dbReference type="EMBL" id="JAODUP010000811">
    <property type="protein sequence ID" value="KAK2143813.1"/>
    <property type="molecule type" value="Genomic_DNA"/>
</dbReference>
<dbReference type="SUPFAM" id="SSF54373">
    <property type="entry name" value="FAD-linked reductases, C-terminal domain"/>
    <property type="match status" value="1"/>
</dbReference>
<evidence type="ECO:0000313" key="10">
    <source>
        <dbReference type="Proteomes" id="UP001208570"/>
    </source>
</evidence>
<sequence>MDFITKLSLTILIIGLWIYTRKEQSIPTKEHVLDSYDYIIVGAGTAGCVLASRLTEDPDVSVLLLEAGKDDAQFPDSKVPFKAINVLADDAVQWGYHTVPQTRACQSMVENKCSWPRGKVLGGSGTINCLIYMRGDAGDFDRWAGELGCEGWSYEDVLPYFVKSENNANPMFAAARWHGRKGPMAVSDANATYDSKIKDLFLDAARELGFVVGDINAEHSDRGVFMQNQVNIRRGQRQSTATAFLRPAANRPNLAIVTEALVMKVVVHGKKATGVEYKTNDRQVRTVNANKEVILSGGTIGSAQLLLLSGIGPREHLIQMGVPQVADLPVGDFLQDHMYLPLISFPIDEPLSLSPEVASTLSQRIKYQLFGSGVWGHACGIHGHALFRSKHQPRHDKRPYYKLCLLGLAVGGTEESIDTLVKQTNYKADVAKALYGSIGGQHAISLLPDILRPESSGTLRLRTRNPNDHPLIDPGYLTDPSDVKVFIEAIRMAHKIANTTAFRSIGTKSKRFVHPRCGQQYDTDDHWECIIRQMALSEFHPVGTCRMGAGDDDAAVVDPRLRVRGVGHLRVVDAAIMPEVISANINAATVMIAEKGADLIKEDAKLRNEFDRT</sequence>
<dbReference type="SUPFAM" id="SSF51905">
    <property type="entry name" value="FAD/NAD(P)-binding domain"/>
    <property type="match status" value="1"/>
</dbReference>
<comment type="cofactor">
    <cofactor evidence="1 5">
        <name>FAD</name>
        <dbReference type="ChEBI" id="CHEBI:57692"/>
    </cofactor>
</comment>
<dbReference type="PANTHER" id="PTHR11552:SF147">
    <property type="entry name" value="CHOLINE DEHYDROGENASE, MITOCHONDRIAL"/>
    <property type="match status" value="1"/>
</dbReference>
<dbReference type="Pfam" id="PF00732">
    <property type="entry name" value="GMC_oxred_N"/>
    <property type="match status" value="1"/>
</dbReference>
<feature type="domain" description="Glucose-methanol-choline oxidoreductase N-terminal" evidence="8">
    <location>
        <begin position="118"/>
        <end position="141"/>
    </location>
</feature>
<feature type="binding site" evidence="5">
    <location>
        <position position="262"/>
    </location>
    <ligand>
        <name>FAD</name>
        <dbReference type="ChEBI" id="CHEBI:57692"/>
    </ligand>
</feature>
<feature type="binding site" evidence="5">
    <location>
        <position position="120"/>
    </location>
    <ligand>
        <name>FAD</name>
        <dbReference type="ChEBI" id="CHEBI:57692"/>
    </ligand>
</feature>
<dbReference type="Proteomes" id="UP001208570">
    <property type="component" value="Unassembled WGS sequence"/>
</dbReference>
<comment type="similarity">
    <text evidence="2 6">Belongs to the GMC oxidoreductase family.</text>
</comment>
<evidence type="ECO:0000256" key="3">
    <source>
        <dbReference type="ARBA" id="ARBA00022630"/>
    </source>
</evidence>
<accession>A0AAD9MTR7</accession>
<dbReference type="Gene3D" id="3.50.50.60">
    <property type="entry name" value="FAD/NAD(P)-binding domain"/>
    <property type="match status" value="1"/>
</dbReference>
<dbReference type="PROSITE" id="PS00623">
    <property type="entry name" value="GMC_OXRED_1"/>
    <property type="match status" value="1"/>
</dbReference>
<feature type="chain" id="PRO_5042114916" description="Glucose-methanol-choline oxidoreductase N-terminal domain-containing protein" evidence="7">
    <location>
        <begin position="24"/>
        <end position="613"/>
    </location>
</feature>
<dbReference type="InterPro" id="IPR000172">
    <property type="entry name" value="GMC_OxRdtase_N"/>
</dbReference>
<evidence type="ECO:0000256" key="5">
    <source>
        <dbReference type="PIRSR" id="PIRSR000137-2"/>
    </source>
</evidence>
<evidence type="ECO:0000256" key="2">
    <source>
        <dbReference type="ARBA" id="ARBA00010790"/>
    </source>
</evidence>
<feature type="binding site" evidence="5">
    <location>
        <position position="379"/>
    </location>
    <ligand>
        <name>substrate</name>
    </ligand>
</feature>
<evidence type="ECO:0000313" key="9">
    <source>
        <dbReference type="EMBL" id="KAK2143813.1"/>
    </source>
</evidence>
<evidence type="ECO:0000256" key="6">
    <source>
        <dbReference type="RuleBase" id="RU003968"/>
    </source>
</evidence>
<dbReference type="Gene3D" id="3.30.560.10">
    <property type="entry name" value="Glucose Oxidase, domain 3"/>
    <property type="match status" value="1"/>
</dbReference>
<dbReference type="PANTHER" id="PTHR11552">
    <property type="entry name" value="GLUCOSE-METHANOL-CHOLINE GMC OXIDOREDUCTASE"/>
    <property type="match status" value="1"/>
</dbReference>
<comment type="caution">
    <text evidence="9">The sequence shown here is derived from an EMBL/GenBank/DDBJ whole genome shotgun (WGS) entry which is preliminary data.</text>
</comment>
<organism evidence="9 10">
    <name type="scientific">Paralvinella palmiformis</name>
    <dbReference type="NCBI Taxonomy" id="53620"/>
    <lineage>
        <taxon>Eukaryota</taxon>
        <taxon>Metazoa</taxon>
        <taxon>Spiralia</taxon>
        <taxon>Lophotrochozoa</taxon>
        <taxon>Annelida</taxon>
        <taxon>Polychaeta</taxon>
        <taxon>Sedentaria</taxon>
        <taxon>Canalipalpata</taxon>
        <taxon>Terebellida</taxon>
        <taxon>Terebelliformia</taxon>
        <taxon>Alvinellidae</taxon>
        <taxon>Paralvinella</taxon>
    </lineage>
</organism>